<evidence type="ECO:0000313" key="1">
    <source>
        <dbReference type="EMBL" id="SDX18875.1"/>
    </source>
</evidence>
<gene>
    <name evidence="1" type="ORF">SAMN05444276_103156</name>
</gene>
<dbReference type="Proteomes" id="UP000182944">
    <property type="component" value="Unassembled WGS sequence"/>
</dbReference>
<protein>
    <submittedName>
        <fullName evidence="1">Phosphopantetheine attachment site</fullName>
    </submittedName>
</protein>
<evidence type="ECO:0000313" key="2">
    <source>
        <dbReference type="Proteomes" id="UP000182944"/>
    </source>
</evidence>
<dbReference type="AlphaFoldDB" id="A0A1H2ZNE3"/>
<name>A0A1H2ZNE3_9RHOB</name>
<reference evidence="2" key="1">
    <citation type="submission" date="2016-10" db="EMBL/GenBank/DDBJ databases">
        <authorList>
            <person name="Varghese N."/>
            <person name="Submissions S."/>
        </authorList>
    </citation>
    <scope>NUCLEOTIDE SEQUENCE [LARGE SCALE GENOMIC DNA]</scope>
    <source>
        <strain evidence="2">DSM 29303</strain>
    </source>
</reference>
<dbReference type="STRING" id="1545044.SAMN05444276_103156"/>
<keyword evidence="2" id="KW-1185">Reference proteome</keyword>
<accession>A0A1H2ZNE3</accession>
<proteinExistence type="predicted"/>
<dbReference type="InterPro" id="IPR009081">
    <property type="entry name" value="PP-bd_ACP"/>
</dbReference>
<dbReference type="OrthoDB" id="7508733at2"/>
<dbReference type="RefSeq" id="WP_036736802.1">
    <property type="nucleotide sequence ID" value="NZ_CP051542.1"/>
</dbReference>
<dbReference type="EMBL" id="FNNA01000003">
    <property type="protein sequence ID" value="SDX18875.1"/>
    <property type="molecule type" value="Genomic_DNA"/>
</dbReference>
<dbReference type="PROSITE" id="PS50075">
    <property type="entry name" value="CARRIER"/>
    <property type="match status" value="1"/>
</dbReference>
<dbReference type="SUPFAM" id="SSF47336">
    <property type="entry name" value="ACP-like"/>
    <property type="match status" value="1"/>
</dbReference>
<dbReference type="InterPro" id="IPR036736">
    <property type="entry name" value="ACP-like_sf"/>
</dbReference>
<sequence length="79" mass="8318">MTRSEPLTEPELLAELSRLAGQDGIAADTPLFSTGLLDSVTMIQLIGYLEDRTGQSVGAADVTLENFDSAGRIMAYVGG</sequence>
<organism evidence="1 2">
    <name type="scientific">Paracoccus sanguinis</name>
    <dbReference type="NCBI Taxonomy" id="1545044"/>
    <lineage>
        <taxon>Bacteria</taxon>
        <taxon>Pseudomonadati</taxon>
        <taxon>Pseudomonadota</taxon>
        <taxon>Alphaproteobacteria</taxon>
        <taxon>Rhodobacterales</taxon>
        <taxon>Paracoccaceae</taxon>
        <taxon>Paracoccus</taxon>
    </lineage>
</organism>
<dbReference type="Pfam" id="PF00550">
    <property type="entry name" value="PP-binding"/>
    <property type="match status" value="1"/>
</dbReference>
<dbReference type="Gene3D" id="1.10.1200.10">
    <property type="entry name" value="ACP-like"/>
    <property type="match status" value="1"/>
</dbReference>